<dbReference type="EMBL" id="BPLQ01006403">
    <property type="protein sequence ID" value="GIY22122.1"/>
    <property type="molecule type" value="Genomic_DNA"/>
</dbReference>
<name>A0AAV4RPV4_9ARAC</name>
<protein>
    <submittedName>
        <fullName evidence="2">Uncharacterized protein</fullName>
    </submittedName>
</protein>
<feature type="chain" id="PRO_5043596030" evidence="1">
    <location>
        <begin position="20"/>
        <end position="113"/>
    </location>
</feature>
<dbReference type="Proteomes" id="UP001054837">
    <property type="component" value="Unassembled WGS sequence"/>
</dbReference>
<evidence type="ECO:0000313" key="3">
    <source>
        <dbReference type="Proteomes" id="UP001054837"/>
    </source>
</evidence>
<feature type="signal peptide" evidence="1">
    <location>
        <begin position="1"/>
        <end position="19"/>
    </location>
</feature>
<evidence type="ECO:0000256" key="1">
    <source>
        <dbReference type="SAM" id="SignalP"/>
    </source>
</evidence>
<accession>A0AAV4RPV4</accession>
<dbReference type="AlphaFoldDB" id="A0AAV4RPV4"/>
<organism evidence="2 3">
    <name type="scientific">Caerostris darwini</name>
    <dbReference type="NCBI Taxonomy" id="1538125"/>
    <lineage>
        <taxon>Eukaryota</taxon>
        <taxon>Metazoa</taxon>
        <taxon>Ecdysozoa</taxon>
        <taxon>Arthropoda</taxon>
        <taxon>Chelicerata</taxon>
        <taxon>Arachnida</taxon>
        <taxon>Araneae</taxon>
        <taxon>Araneomorphae</taxon>
        <taxon>Entelegynae</taxon>
        <taxon>Araneoidea</taxon>
        <taxon>Araneidae</taxon>
        <taxon>Caerostris</taxon>
    </lineage>
</organism>
<evidence type="ECO:0000313" key="2">
    <source>
        <dbReference type="EMBL" id="GIY22122.1"/>
    </source>
</evidence>
<keyword evidence="1" id="KW-0732">Signal</keyword>
<sequence length="113" mass="12981">MVLFKKVLVLIFRFFHQDASVEMNKEMDIPHPFLLSSGETRLKFESNMASVSCMLDLACLQCEMAKAFDMYSNEKKKKTLKLSNKVAIFIDVFSTDSNENILLLSEKDSMNEV</sequence>
<reference evidence="2 3" key="1">
    <citation type="submission" date="2021-06" db="EMBL/GenBank/DDBJ databases">
        <title>Caerostris darwini draft genome.</title>
        <authorList>
            <person name="Kono N."/>
            <person name="Arakawa K."/>
        </authorList>
    </citation>
    <scope>NUCLEOTIDE SEQUENCE [LARGE SCALE GENOMIC DNA]</scope>
</reference>
<proteinExistence type="predicted"/>
<keyword evidence="3" id="KW-1185">Reference proteome</keyword>
<comment type="caution">
    <text evidence="2">The sequence shown here is derived from an EMBL/GenBank/DDBJ whole genome shotgun (WGS) entry which is preliminary data.</text>
</comment>
<gene>
    <name evidence="2" type="ORF">CDAR_112371</name>
</gene>